<keyword evidence="2" id="KW-1185">Reference proteome</keyword>
<name>A0ACB5UMG9_9FIRM</name>
<accession>A0ACB5UMG9</accession>
<comment type="caution">
    <text evidence="1">The sequence shown here is derived from an EMBL/GenBank/DDBJ whole genome shotgun (WGS) entry which is preliminary data.</text>
</comment>
<organism evidence="1 2">
    <name type="scientific">Vallitalea maricola</name>
    <dbReference type="NCBI Taxonomy" id="3074433"/>
    <lineage>
        <taxon>Bacteria</taxon>
        <taxon>Bacillati</taxon>
        <taxon>Bacillota</taxon>
        <taxon>Clostridia</taxon>
        <taxon>Lachnospirales</taxon>
        <taxon>Vallitaleaceae</taxon>
        <taxon>Vallitalea</taxon>
    </lineage>
</organism>
<dbReference type="Proteomes" id="UP001374599">
    <property type="component" value="Unassembled WGS sequence"/>
</dbReference>
<evidence type="ECO:0000313" key="1">
    <source>
        <dbReference type="EMBL" id="GMQ63817.1"/>
    </source>
</evidence>
<evidence type="ECO:0000313" key="2">
    <source>
        <dbReference type="Proteomes" id="UP001374599"/>
    </source>
</evidence>
<protein>
    <submittedName>
        <fullName evidence="1">Sigma 54-interacting transcriptional regulator</fullName>
    </submittedName>
</protein>
<gene>
    <name evidence="1" type="ORF">AN2V17_30530</name>
</gene>
<proteinExistence type="predicted"/>
<dbReference type="EMBL" id="BTPU01000053">
    <property type="protein sequence ID" value="GMQ63817.1"/>
    <property type="molecule type" value="Genomic_DNA"/>
</dbReference>
<sequence length="697" mass="79143">MFMKKQISVVVLDPLAGASYAEEVESLFGKYAEVVVYSVRDGSAIGKLPRADLFAISTDAYGSTEEVDRHVPIDSEVMSIEVTFLWKTLEQLWKIPEGTSVLLVNVTETMAREAITQLNSLGVNHLRFIPFYPGAILDEKVDIALTPGESRYVPDAVKMVIDCDHRPCSYGMMIEMALRLNLENLLETEPFLNYAKIVASNHYSFDLMYAKSRSRESQFHVLMEILNEGLIGVNEKGEILACNKKACEIAKVSEEFVLWKRGEDVFPYIPFYQALKNKEEIPESVTKLYGSNVSIAVIPVMRKNECIGAFATLQRFNEQESRQNELRKQLLQKGHYAKYTFDDVIGVAEPIKRVKEILRRMAITESPILIVGETGTGKELLAHAVHQASKRSNGPFIPINVAAMPENLLESELFGYEEGAFTGAKKGGRLGLFEFAHQGTLFLDEVEGMSLAMQVKLLRVLQEGEVMRVGGSRIVRVDVRVVAATNEFLEENVKNGSFRKDLYYRLNALTVLVPPLRERGTDILLLLDNFKTMFDATFELSEEVKKFLLQYSWPGNVRELQNAVEYFNYLGKQMVEVEDLPPTMFKMKNMVCEKKEEILTRNSDQLEKKIPLKKSTSLFDFVLEQLYEASERNEYIGREKILQMAKKQHLVISQKQVREILIQLADLGFAIIGRGRGGSRITIKGREYWQELNKKGV</sequence>
<reference evidence="1" key="1">
    <citation type="submission" date="2023-09" db="EMBL/GenBank/DDBJ databases">
        <title>Vallitalea sediminicola and Vallitalea maricola sp. nov., anaerobic bacteria isolated from marine sediment.</title>
        <authorList>
            <person name="Hirano S."/>
            <person name="Maeda A."/>
            <person name="Terahara T."/>
            <person name="Mori K."/>
            <person name="Hamada M."/>
            <person name="Matsumoto R."/>
            <person name="Kobayashi T."/>
        </authorList>
    </citation>
    <scope>NUCLEOTIDE SEQUENCE</scope>
    <source>
        <strain evidence="1">AN17-2</strain>
    </source>
</reference>